<dbReference type="Proteomes" id="UP000026739">
    <property type="component" value="Unassembled WGS sequence"/>
</dbReference>
<dbReference type="eggNOG" id="ENOG5032Z0J">
    <property type="taxonomic scope" value="Bacteria"/>
</dbReference>
<accession>A0A059KTU5</accession>
<protein>
    <recommendedName>
        <fullName evidence="4">DUF4231 domain-containing protein</fullName>
    </recommendedName>
</protein>
<evidence type="ECO:0000313" key="2">
    <source>
        <dbReference type="EMBL" id="KDD65513.1"/>
    </source>
</evidence>
<evidence type="ECO:0008006" key="4">
    <source>
        <dbReference type="Google" id="ProtNLM"/>
    </source>
</evidence>
<comment type="caution">
    <text evidence="2">The sequence shown here is derived from an EMBL/GenBank/DDBJ whole genome shotgun (WGS) entry which is preliminary data.</text>
</comment>
<proteinExistence type="predicted"/>
<name>A0A059KTU5_9PSED</name>
<dbReference type="AlphaFoldDB" id="A0A059KTU5"/>
<evidence type="ECO:0000313" key="3">
    <source>
        <dbReference type="Proteomes" id="UP000026739"/>
    </source>
</evidence>
<organism evidence="2 3">
    <name type="scientific">Pseudomonas mandelii PD30</name>
    <dbReference type="NCBI Taxonomy" id="1419583"/>
    <lineage>
        <taxon>Bacteria</taxon>
        <taxon>Pseudomonadati</taxon>
        <taxon>Pseudomonadota</taxon>
        <taxon>Gammaproteobacteria</taxon>
        <taxon>Pseudomonadales</taxon>
        <taxon>Pseudomonadaceae</taxon>
        <taxon>Pseudomonas</taxon>
    </lineage>
</organism>
<keyword evidence="1" id="KW-0472">Membrane</keyword>
<reference evidence="2 3" key="1">
    <citation type="submission" date="2013-12" db="EMBL/GenBank/DDBJ databases">
        <authorList>
            <person name="Formusa P.A."/>
            <person name="Habash M."/>
            <person name="Lee H."/>
            <person name="Trevors J.T."/>
        </authorList>
    </citation>
    <scope>NUCLEOTIDE SEQUENCE [LARGE SCALE GENOMIC DNA]</scope>
    <source>
        <strain evidence="2 3">PD30</strain>
    </source>
</reference>
<evidence type="ECO:0000256" key="1">
    <source>
        <dbReference type="SAM" id="Phobius"/>
    </source>
</evidence>
<dbReference type="EMBL" id="AZQQ01000109">
    <property type="protein sequence ID" value="KDD65513.1"/>
    <property type="molecule type" value="Genomic_DNA"/>
</dbReference>
<gene>
    <name evidence="2" type="ORF">V466_29255</name>
</gene>
<feature type="transmembrane region" description="Helical" evidence="1">
    <location>
        <begin position="58"/>
        <end position="76"/>
    </location>
</feature>
<feature type="transmembrane region" description="Helical" evidence="1">
    <location>
        <begin position="34"/>
        <end position="52"/>
    </location>
</feature>
<sequence>MYQKQYWTELYELKCHQKYLALHQERAEDWERRIKVFMAIVSSTSIGGWALWREFAPLWATLIAASQVVTAIYAFLPFKSRIKPISLAVTSLTVLFDQAEHGWFAVAEGELTDAEVNDARYKIRKSKTKIMSDTVGVLIIPNDLDLMRKAEQEAMAYFKNYHPRQEDDQ</sequence>
<keyword evidence="1" id="KW-0812">Transmembrane</keyword>
<keyword evidence="1" id="KW-1133">Transmembrane helix</keyword>